<feature type="binding site" evidence="7">
    <location>
        <position position="140"/>
    </location>
    <ligand>
        <name>S-adenosyl-L-methionine</name>
        <dbReference type="ChEBI" id="CHEBI:59789"/>
    </ligand>
</feature>
<feature type="binding site" evidence="7">
    <location>
        <position position="90"/>
    </location>
    <ligand>
        <name>S-adenosyl-L-methionine</name>
        <dbReference type="ChEBI" id="CHEBI:59789"/>
    </ligand>
</feature>
<evidence type="ECO:0000256" key="1">
    <source>
        <dbReference type="ARBA" id="ARBA00000142"/>
    </source>
</evidence>
<reference evidence="8 9" key="1">
    <citation type="submission" date="2019-04" db="EMBL/GenBank/DDBJ databases">
        <title>Kribbella sp. NEAU-THZ 27 nov., a novel actinomycete isolated from soil.</title>
        <authorList>
            <person name="Duan L."/>
        </authorList>
    </citation>
    <scope>NUCLEOTIDE SEQUENCE [LARGE SCALE GENOMIC DNA]</scope>
    <source>
        <strain evidence="9">NEAU-THZ27</strain>
    </source>
</reference>
<dbReference type="RefSeq" id="WP_137254272.1">
    <property type="nucleotide sequence ID" value="NZ_JBHSPQ010000001.1"/>
</dbReference>
<feature type="binding site" evidence="7">
    <location>
        <position position="65"/>
    </location>
    <ligand>
        <name>S-adenosyl-L-methionine</name>
        <dbReference type="ChEBI" id="CHEBI:59789"/>
    </ligand>
</feature>
<name>A0A4U3LTF9_9ACTN</name>
<comment type="catalytic activity">
    <reaction evidence="1 7">
        <text>guanosine(46) in tRNA + S-adenosyl-L-methionine = N(7)-methylguanosine(46) in tRNA + S-adenosyl-L-homocysteine</text>
        <dbReference type="Rhea" id="RHEA:42708"/>
        <dbReference type="Rhea" id="RHEA-COMP:10188"/>
        <dbReference type="Rhea" id="RHEA-COMP:10189"/>
        <dbReference type="ChEBI" id="CHEBI:57856"/>
        <dbReference type="ChEBI" id="CHEBI:59789"/>
        <dbReference type="ChEBI" id="CHEBI:74269"/>
        <dbReference type="ChEBI" id="CHEBI:74480"/>
        <dbReference type="EC" id="2.1.1.33"/>
    </reaction>
</comment>
<dbReference type="Pfam" id="PF02390">
    <property type="entry name" value="Methyltransf_4"/>
    <property type="match status" value="1"/>
</dbReference>
<gene>
    <name evidence="7 8" type="primary">trmB</name>
    <name evidence="8" type="ORF">FDA38_12895</name>
</gene>
<dbReference type="InterPro" id="IPR003358">
    <property type="entry name" value="tRNA_(Gua-N-7)_MeTrfase_Trmb"/>
</dbReference>
<accession>A0A4U3LTF9</accession>
<dbReference type="SUPFAM" id="SSF53335">
    <property type="entry name" value="S-adenosyl-L-methionine-dependent methyltransferases"/>
    <property type="match status" value="1"/>
</dbReference>
<dbReference type="OrthoDB" id="9802090at2"/>
<dbReference type="EC" id="2.1.1.33" evidence="7"/>
<keyword evidence="4 7" id="KW-0808">Transferase</keyword>
<evidence type="ECO:0000256" key="4">
    <source>
        <dbReference type="ARBA" id="ARBA00022679"/>
    </source>
</evidence>
<feature type="binding site" evidence="7">
    <location>
        <position position="117"/>
    </location>
    <ligand>
        <name>S-adenosyl-L-methionine</name>
        <dbReference type="ChEBI" id="CHEBI:59789"/>
    </ligand>
</feature>
<evidence type="ECO:0000256" key="6">
    <source>
        <dbReference type="ARBA" id="ARBA00022694"/>
    </source>
</evidence>
<comment type="caution">
    <text evidence="8">The sequence shown here is derived from an EMBL/GenBank/DDBJ whole genome shotgun (WGS) entry which is preliminary data.</text>
</comment>
<evidence type="ECO:0000313" key="8">
    <source>
        <dbReference type="EMBL" id="TKK79311.1"/>
    </source>
</evidence>
<dbReference type="NCBIfam" id="TIGR00091">
    <property type="entry name" value="tRNA (guanosine(46)-N7)-methyltransferase TrmB"/>
    <property type="match status" value="1"/>
</dbReference>
<dbReference type="PANTHER" id="PTHR23417">
    <property type="entry name" value="3-DEOXY-D-MANNO-OCTULOSONIC-ACID TRANSFERASE/TRNA GUANINE-N 7 - -METHYLTRANSFERASE"/>
    <property type="match status" value="1"/>
</dbReference>
<evidence type="ECO:0000313" key="9">
    <source>
        <dbReference type="Proteomes" id="UP000305836"/>
    </source>
</evidence>
<evidence type="ECO:0000256" key="5">
    <source>
        <dbReference type="ARBA" id="ARBA00022691"/>
    </source>
</evidence>
<comment type="function">
    <text evidence="2 7">Catalyzes the formation of N(7)-methylguanine at position 46 (m7G46) in tRNA.</text>
</comment>
<keyword evidence="5 7" id="KW-0949">S-adenosyl-L-methionine</keyword>
<organism evidence="8 9">
    <name type="scientific">Kribbella jiaozuonensis</name>
    <dbReference type="NCBI Taxonomy" id="2575441"/>
    <lineage>
        <taxon>Bacteria</taxon>
        <taxon>Bacillati</taxon>
        <taxon>Actinomycetota</taxon>
        <taxon>Actinomycetes</taxon>
        <taxon>Propionibacteriales</taxon>
        <taxon>Kribbellaceae</taxon>
        <taxon>Kribbella</taxon>
    </lineage>
</organism>
<feature type="binding site" evidence="7">
    <location>
        <begin position="211"/>
        <end position="214"/>
    </location>
    <ligand>
        <name>substrate</name>
    </ligand>
</feature>
<keyword evidence="9" id="KW-1185">Reference proteome</keyword>
<dbReference type="UniPathway" id="UPA00989"/>
<dbReference type="GO" id="GO:0008176">
    <property type="term" value="F:tRNA (guanine(46)-N7)-methyltransferase activity"/>
    <property type="evidence" value="ECO:0007669"/>
    <property type="project" value="UniProtKB-UniRule"/>
</dbReference>
<comment type="pathway">
    <text evidence="7">tRNA modification; N(7)-methylguanine-tRNA biosynthesis.</text>
</comment>
<comment type="caution">
    <text evidence="7">Lacks conserved residue(s) required for the propagation of feature annotation.</text>
</comment>
<sequence length="237" mass="26742">MVEAVDQVRQTGVFSTVRRSVRMTAGQRRVWQTQWSELGRTQEDLPTGELDLAKWFGREAPTVLEIGSGMGEATAQLAVAAPEVNHVAAEVYPAGLGQLMLWVEKYDLENVRLLQGDALDFLRDHVAPGTLAGVRIFFPDPWPKKRHHKRRLVSPPFVALVASRLQSGGTLHLATDWADYANRMLEVCEAEPALRNQYETWAPRPEWRPVTKFESRAQAEGREVRDLIYTKVTPIDS</sequence>
<keyword evidence="6 7" id="KW-0819">tRNA processing</keyword>
<evidence type="ECO:0000256" key="3">
    <source>
        <dbReference type="ARBA" id="ARBA00022603"/>
    </source>
</evidence>
<evidence type="ECO:0000256" key="7">
    <source>
        <dbReference type="HAMAP-Rule" id="MF_01057"/>
    </source>
</evidence>
<feature type="binding site" evidence="7">
    <location>
        <position position="144"/>
    </location>
    <ligand>
        <name>substrate</name>
    </ligand>
</feature>
<dbReference type="InterPro" id="IPR055361">
    <property type="entry name" value="tRNA_methyltr_TrmB_bact"/>
</dbReference>
<dbReference type="CDD" id="cd02440">
    <property type="entry name" value="AdoMet_MTases"/>
    <property type="match status" value="1"/>
</dbReference>
<feature type="binding site" evidence="7">
    <location>
        <position position="176"/>
    </location>
    <ligand>
        <name>substrate</name>
    </ligand>
</feature>
<dbReference type="PANTHER" id="PTHR23417:SF14">
    <property type="entry name" value="PENTACOTRIPEPTIDE-REPEAT REGION OF PRORP DOMAIN-CONTAINING PROTEIN"/>
    <property type="match status" value="1"/>
</dbReference>
<comment type="similarity">
    <text evidence="7">Belongs to the class I-like SAM-binding methyltransferase superfamily. TrmB family.</text>
</comment>
<evidence type="ECO:0000256" key="2">
    <source>
        <dbReference type="ARBA" id="ARBA00003015"/>
    </source>
</evidence>
<dbReference type="PROSITE" id="PS51625">
    <property type="entry name" value="SAM_MT_TRMB"/>
    <property type="match status" value="1"/>
</dbReference>
<dbReference type="GO" id="GO:0043527">
    <property type="term" value="C:tRNA methyltransferase complex"/>
    <property type="evidence" value="ECO:0007669"/>
    <property type="project" value="TreeGrafter"/>
</dbReference>
<dbReference type="HAMAP" id="MF_01057">
    <property type="entry name" value="tRNA_methyltr_TrmB"/>
    <property type="match status" value="1"/>
</dbReference>
<dbReference type="InterPro" id="IPR029063">
    <property type="entry name" value="SAM-dependent_MTases_sf"/>
</dbReference>
<dbReference type="Gene3D" id="3.40.50.150">
    <property type="entry name" value="Vaccinia Virus protein VP39"/>
    <property type="match status" value="1"/>
</dbReference>
<keyword evidence="3 7" id="KW-0489">Methyltransferase</keyword>
<dbReference type="EMBL" id="SZPZ01000002">
    <property type="protein sequence ID" value="TKK79311.1"/>
    <property type="molecule type" value="Genomic_DNA"/>
</dbReference>
<proteinExistence type="inferred from homology"/>
<dbReference type="AlphaFoldDB" id="A0A4U3LTF9"/>
<protein>
    <recommendedName>
        <fullName evidence="7">tRNA (guanine-N(7)-)-methyltransferase</fullName>
        <ecNumber evidence="7">2.1.1.33</ecNumber>
    </recommendedName>
    <alternativeName>
        <fullName evidence="7">tRNA (guanine(46)-N(7))-methyltransferase</fullName>
    </alternativeName>
    <alternativeName>
        <fullName evidence="7">tRNA(m7G46)-methyltransferase</fullName>
    </alternativeName>
</protein>
<dbReference type="Proteomes" id="UP000305836">
    <property type="component" value="Unassembled WGS sequence"/>
</dbReference>